<dbReference type="Proteomes" id="UP000236173">
    <property type="component" value="Unassembled WGS sequence"/>
</dbReference>
<gene>
    <name evidence="1" type="ORF">HRbin17_00844</name>
</gene>
<comment type="caution">
    <text evidence="1">The sequence shown here is derived from an EMBL/GenBank/DDBJ whole genome shotgun (WGS) entry which is preliminary data.</text>
</comment>
<evidence type="ECO:0000313" key="1">
    <source>
        <dbReference type="EMBL" id="GBC98342.1"/>
    </source>
</evidence>
<accession>A0A2H5XAY2</accession>
<proteinExistence type="predicted"/>
<reference evidence="2" key="1">
    <citation type="submission" date="2017-09" db="EMBL/GenBank/DDBJ databases">
        <title>Metaegenomics of thermophilic ammonia-oxidizing enrichment culture.</title>
        <authorList>
            <person name="Kato S."/>
            <person name="Suzuki K."/>
        </authorList>
    </citation>
    <scope>NUCLEOTIDE SEQUENCE [LARGE SCALE GENOMIC DNA]</scope>
</reference>
<organism evidence="1 2">
    <name type="scientific">Candidatus Fervidibacter japonicus</name>
    <dbReference type="NCBI Taxonomy" id="2035412"/>
    <lineage>
        <taxon>Bacteria</taxon>
        <taxon>Candidatus Fervidibacterota</taxon>
        <taxon>Candidatus Fervidibacter</taxon>
    </lineage>
</organism>
<sequence length="125" mass="14134">MRWSWAILGVSLLILLVAGLAQYMPQARDRAAIREAVRDYLAKQYYTKPQILGIRIADGYATALVYDYETLVLFLQKRQGKWEVVTHGNLLTRETVRLKAKGVPDRIFDQLEIPRAGTIGGATVE</sequence>
<evidence type="ECO:0000313" key="2">
    <source>
        <dbReference type="Proteomes" id="UP000236173"/>
    </source>
</evidence>
<protein>
    <submittedName>
        <fullName evidence="1">Uncharacterized protein</fullName>
    </submittedName>
</protein>
<dbReference type="AlphaFoldDB" id="A0A2H5XAY2"/>
<name>A0A2H5XAY2_9BACT</name>
<dbReference type="EMBL" id="BEHT01000009">
    <property type="protein sequence ID" value="GBC98342.1"/>
    <property type="molecule type" value="Genomic_DNA"/>
</dbReference>